<dbReference type="Proteomes" id="UP000314982">
    <property type="component" value="Unassembled WGS sequence"/>
</dbReference>
<evidence type="ECO:0000313" key="1">
    <source>
        <dbReference type="Ensembl" id="ENSHHUP00000063540.1"/>
    </source>
</evidence>
<protein>
    <submittedName>
        <fullName evidence="1">Uncharacterized protein</fullName>
    </submittedName>
</protein>
<evidence type="ECO:0000313" key="2">
    <source>
        <dbReference type="Proteomes" id="UP000314982"/>
    </source>
</evidence>
<name>A0A4W5PPH6_9TELE</name>
<organism evidence="1 2">
    <name type="scientific">Hucho hucho</name>
    <name type="common">huchen</name>
    <dbReference type="NCBI Taxonomy" id="62062"/>
    <lineage>
        <taxon>Eukaryota</taxon>
        <taxon>Metazoa</taxon>
        <taxon>Chordata</taxon>
        <taxon>Craniata</taxon>
        <taxon>Vertebrata</taxon>
        <taxon>Euteleostomi</taxon>
        <taxon>Actinopterygii</taxon>
        <taxon>Neopterygii</taxon>
        <taxon>Teleostei</taxon>
        <taxon>Protacanthopterygii</taxon>
        <taxon>Salmoniformes</taxon>
        <taxon>Salmonidae</taxon>
        <taxon>Salmoninae</taxon>
        <taxon>Hucho</taxon>
    </lineage>
</organism>
<reference evidence="1" key="2">
    <citation type="submission" date="2025-08" db="UniProtKB">
        <authorList>
            <consortium name="Ensembl"/>
        </authorList>
    </citation>
    <scope>IDENTIFICATION</scope>
</reference>
<reference evidence="2" key="1">
    <citation type="submission" date="2018-06" db="EMBL/GenBank/DDBJ databases">
        <title>Genome assembly of Danube salmon.</title>
        <authorList>
            <person name="Macqueen D.J."/>
            <person name="Gundappa M.K."/>
        </authorList>
    </citation>
    <scope>NUCLEOTIDE SEQUENCE [LARGE SCALE GENOMIC DNA]</scope>
</reference>
<dbReference type="SMART" id="SM00706">
    <property type="entry name" value="TECPR"/>
    <property type="match status" value="3"/>
</dbReference>
<keyword evidence="2" id="KW-1185">Reference proteome</keyword>
<dbReference type="InterPro" id="IPR006624">
    <property type="entry name" value="Beta-propeller_rpt_TECPR"/>
</dbReference>
<accession>A0A4W5PPH6</accession>
<dbReference type="Ensembl" id="ENSHHUT00000065687.1">
    <property type="protein sequence ID" value="ENSHHUP00000063540.1"/>
    <property type="gene ID" value="ENSHHUG00000037524.1"/>
</dbReference>
<reference evidence="1" key="3">
    <citation type="submission" date="2025-09" db="UniProtKB">
        <authorList>
            <consortium name="Ensembl"/>
        </authorList>
    </citation>
    <scope>IDENTIFICATION</scope>
</reference>
<dbReference type="Pfam" id="PF19193">
    <property type="entry name" value="Tectonin"/>
    <property type="match status" value="1"/>
</dbReference>
<dbReference type="GeneTree" id="ENSGT00940000171263"/>
<dbReference type="AlphaFoldDB" id="A0A4W5PPH6"/>
<sequence>HRTLANRAISWDCQPVPEIKNLMQIDAGLGQVVATNTSQIPYYLVGDEWIRLPGSLKHITAGPAGILGVYKADSIYKYVAGNWVQVAGKWRALLNISPEDTCFLGPGSPLPWTGMPGSVKYYSCGPFGCWAVNKNDDIYLMSVRSGKECEKWSSVVEDGEKTQKTQTLGRPWNEFDSLDLYCPTKQKSSNRS</sequence>
<proteinExistence type="predicted"/>